<evidence type="ECO:0008006" key="4">
    <source>
        <dbReference type="Google" id="ProtNLM"/>
    </source>
</evidence>
<sequence>MLRLVFRMLRLVVRCSYDWYYARSCCVWIGNRELWSMRVSAPVLATGTRRGKHCALFCLATGYPAAGSMRRRLDKLVRRRFEDQSMVCLRYFQPFVPYLLNPRTLFNRELSGDFPSFPVVVLLVRGYSAGRSADPARGAPGDGIWYMFMMYRLLSTRPDTRSVLGAHICSRTLRYCTSFLSDQISRSFDLLE</sequence>
<name>A0A2Z7A457_9LAMI</name>
<dbReference type="EMBL" id="KV019128">
    <property type="protein sequence ID" value="KZV16267.1"/>
    <property type="molecule type" value="Genomic_DNA"/>
</dbReference>
<evidence type="ECO:0000256" key="1">
    <source>
        <dbReference type="SAM" id="SignalP"/>
    </source>
</evidence>
<feature type="signal peptide" evidence="1">
    <location>
        <begin position="1"/>
        <end position="15"/>
    </location>
</feature>
<feature type="chain" id="PRO_5016421350" description="Secreted protein" evidence="1">
    <location>
        <begin position="16"/>
        <end position="192"/>
    </location>
</feature>
<evidence type="ECO:0000313" key="2">
    <source>
        <dbReference type="EMBL" id="KZV16267.1"/>
    </source>
</evidence>
<evidence type="ECO:0000313" key="3">
    <source>
        <dbReference type="Proteomes" id="UP000250235"/>
    </source>
</evidence>
<protein>
    <recommendedName>
        <fullName evidence="4">Secreted protein</fullName>
    </recommendedName>
</protein>
<organism evidence="2 3">
    <name type="scientific">Dorcoceras hygrometricum</name>
    <dbReference type="NCBI Taxonomy" id="472368"/>
    <lineage>
        <taxon>Eukaryota</taxon>
        <taxon>Viridiplantae</taxon>
        <taxon>Streptophyta</taxon>
        <taxon>Embryophyta</taxon>
        <taxon>Tracheophyta</taxon>
        <taxon>Spermatophyta</taxon>
        <taxon>Magnoliopsida</taxon>
        <taxon>eudicotyledons</taxon>
        <taxon>Gunneridae</taxon>
        <taxon>Pentapetalae</taxon>
        <taxon>asterids</taxon>
        <taxon>lamiids</taxon>
        <taxon>Lamiales</taxon>
        <taxon>Gesneriaceae</taxon>
        <taxon>Didymocarpoideae</taxon>
        <taxon>Trichosporeae</taxon>
        <taxon>Loxocarpinae</taxon>
        <taxon>Dorcoceras</taxon>
    </lineage>
</organism>
<reference evidence="2 3" key="1">
    <citation type="journal article" date="2015" name="Proc. Natl. Acad. Sci. U.S.A.">
        <title>The resurrection genome of Boea hygrometrica: A blueprint for survival of dehydration.</title>
        <authorList>
            <person name="Xiao L."/>
            <person name="Yang G."/>
            <person name="Zhang L."/>
            <person name="Yang X."/>
            <person name="Zhao S."/>
            <person name="Ji Z."/>
            <person name="Zhou Q."/>
            <person name="Hu M."/>
            <person name="Wang Y."/>
            <person name="Chen M."/>
            <person name="Xu Y."/>
            <person name="Jin H."/>
            <person name="Xiao X."/>
            <person name="Hu G."/>
            <person name="Bao F."/>
            <person name="Hu Y."/>
            <person name="Wan P."/>
            <person name="Li L."/>
            <person name="Deng X."/>
            <person name="Kuang T."/>
            <person name="Xiang C."/>
            <person name="Zhu J.K."/>
            <person name="Oliver M.J."/>
            <person name="He Y."/>
        </authorList>
    </citation>
    <scope>NUCLEOTIDE SEQUENCE [LARGE SCALE GENOMIC DNA]</scope>
    <source>
        <strain evidence="3">cv. XS01</strain>
    </source>
</reference>
<dbReference type="Proteomes" id="UP000250235">
    <property type="component" value="Unassembled WGS sequence"/>
</dbReference>
<keyword evidence="1" id="KW-0732">Signal</keyword>
<proteinExistence type="predicted"/>
<keyword evidence="3" id="KW-1185">Reference proteome</keyword>
<gene>
    <name evidence="2" type="ORF">F511_37250</name>
</gene>
<dbReference type="AlphaFoldDB" id="A0A2Z7A457"/>
<accession>A0A2Z7A457</accession>